<name>M0K319_9EURY</name>
<keyword evidence="1" id="KW-1133">Transmembrane helix</keyword>
<dbReference type="RefSeq" id="WP_007189835.1">
    <property type="nucleotide sequence ID" value="NZ_AOLS01000076.1"/>
</dbReference>
<evidence type="ECO:0000256" key="1">
    <source>
        <dbReference type="SAM" id="Phobius"/>
    </source>
</evidence>
<keyword evidence="1" id="KW-0472">Membrane</keyword>
<evidence type="ECO:0000313" key="3">
    <source>
        <dbReference type="Proteomes" id="UP000011687"/>
    </source>
</evidence>
<organism evidence="2 3">
    <name type="scientific">Haloarcula marismortui ATCC 33799</name>
    <dbReference type="NCBI Taxonomy" id="662475"/>
    <lineage>
        <taxon>Archaea</taxon>
        <taxon>Methanobacteriati</taxon>
        <taxon>Methanobacteriota</taxon>
        <taxon>Stenosarchaea group</taxon>
        <taxon>Halobacteria</taxon>
        <taxon>Halobacteriales</taxon>
        <taxon>Haloarculaceae</taxon>
        <taxon>Haloarcula</taxon>
    </lineage>
</organism>
<dbReference type="EMBL" id="AOLS01000076">
    <property type="protein sequence ID" value="EMA14494.1"/>
    <property type="molecule type" value="Genomic_DNA"/>
</dbReference>
<comment type="caution">
    <text evidence="2">The sequence shown here is derived from an EMBL/GenBank/DDBJ whole genome shotgun (WGS) entry which is preliminary data.</text>
</comment>
<dbReference type="AlphaFoldDB" id="M0K319"/>
<accession>M0K319</accession>
<gene>
    <name evidence="2" type="ORF">C435_15493</name>
</gene>
<sequence length="148" mass="15444">MADEIPGWIGDLRVLAPVAGALATIAADPEEFVREIVAEWVVEQILDATQYVLGWSVFAYERTRNIILDAVPILTGPANMTESAVTGLFGMIYGAVQGVARTAGLAGPPAAALTISILVLLVGSLLIGGIYLIPGSDLVQGTLEGVKR</sequence>
<feature type="transmembrane region" description="Helical" evidence="1">
    <location>
        <begin position="110"/>
        <end position="133"/>
    </location>
</feature>
<dbReference type="Proteomes" id="UP000011687">
    <property type="component" value="Unassembled WGS sequence"/>
</dbReference>
<evidence type="ECO:0000313" key="2">
    <source>
        <dbReference type="EMBL" id="EMA14494.1"/>
    </source>
</evidence>
<proteinExistence type="predicted"/>
<protein>
    <submittedName>
        <fullName evidence="2">Uncharacterized protein</fullName>
    </submittedName>
</protein>
<keyword evidence="3" id="KW-1185">Reference proteome</keyword>
<reference evidence="2 3" key="1">
    <citation type="journal article" date="2014" name="PLoS Genet.">
        <title>Phylogenetically driven sequencing of extremely halophilic archaea reveals strategies for static and dynamic osmo-response.</title>
        <authorList>
            <person name="Becker E.A."/>
            <person name="Seitzer P.M."/>
            <person name="Tritt A."/>
            <person name="Larsen D."/>
            <person name="Krusor M."/>
            <person name="Yao A.I."/>
            <person name="Wu D."/>
            <person name="Madern D."/>
            <person name="Eisen J.A."/>
            <person name="Darling A.E."/>
            <person name="Facciotti M.T."/>
        </authorList>
    </citation>
    <scope>NUCLEOTIDE SEQUENCE [LARGE SCALE GENOMIC DNA]</scope>
    <source>
        <strain evidence="2 3">ATCC 33799</strain>
    </source>
</reference>
<keyword evidence="1" id="KW-0812">Transmembrane</keyword>